<reference evidence="4 5" key="1">
    <citation type="submission" date="2024-08" db="EMBL/GenBank/DDBJ databases">
        <authorList>
            <person name="Cucini C."/>
            <person name="Frati F."/>
        </authorList>
    </citation>
    <scope>NUCLEOTIDE SEQUENCE [LARGE SCALE GENOMIC DNA]</scope>
</reference>
<dbReference type="PANTHER" id="PTHR44845">
    <property type="entry name" value="CARRIER DOMAIN-CONTAINING PROTEIN"/>
    <property type="match status" value="1"/>
</dbReference>
<dbReference type="InterPro" id="IPR013120">
    <property type="entry name" value="FAR_NAD-bd"/>
</dbReference>
<evidence type="ECO:0000259" key="3">
    <source>
        <dbReference type="PROSITE" id="PS50075"/>
    </source>
</evidence>
<keyword evidence="1" id="KW-0596">Phosphopantetheine</keyword>
<protein>
    <recommendedName>
        <fullName evidence="3">Carrier domain-containing protein</fullName>
    </recommendedName>
</protein>
<accession>A0ABP1RYL1</accession>
<evidence type="ECO:0000313" key="4">
    <source>
        <dbReference type="EMBL" id="CAL8139144.1"/>
    </source>
</evidence>
<keyword evidence="5" id="KW-1185">Reference proteome</keyword>
<dbReference type="EMBL" id="CAXLJM020000124">
    <property type="protein sequence ID" value="CAL8139144.1"/>
    <property type="molecule type" value="Genomic_DNA"/>
</dbReference>
<dbReference type="PROSITE" id="PS50075">
    <property type="entry name" value="CARRIER"/>
    <property type="match status" value="1"/>
</dbReference>
<organism evidence="4 5">
    <name type="scientific">Orchesella dallaii</name>
    <dbReference type="NCBI Taxonomy" id="48710"/>
    <lineage>
        <taxon>Eukaryota</taxon>
        <taxon>Metazoa</taxon>
        <taxon>Ecdysozoa</taxon>
        <taxon>Arthropoda</taxon>
        <taxon>Hexapoda</taxon>
        <taxon>Collembola</taxon>
        <taxon>Entomobryomorpha</taxon>
        <taxon>Entomobryoidea</taxon>
        <taxon>Orchesellidae</taxon>
        <taxon>Orchesellinae</taxon>
        <taxon>Orchesella</taxon>
    </lineage>
</organism>
<dbReference type="SUPFAM" id="SSF51735">
    <property type="entry name" value="NAD(P)-binding Rossmann-fold domains"/>
    <property type="match status" value="2"/>
</dbReference>
<evidence type="ECO:0000256" key="2">
    <source>
        <dbReference type="ARBA" id="ARBA00022553"/>
    </source>
</evidence>
<feature type="domain" description="Carrier" evidence="3">
    <location>
        <begin position="138"/>
        <end position="215"/>
    </location>
</feature>
<comment type="caution">
    <text evidence="4">The sequence shown here is derived from an EMBL/GenBank/DDBJ whole genome shotgun (WGS) entry which is preliminary data.</text>
</comment>
<evidence type="ECO:0000256" key="1">
    <source>
        <dbReference type="ARBA" id="ARBA00022450"/>
    </source>
</evidence>
<dbReference type="Pfam" id="PF00550">
    <property type="entry name" value="PP-binding"/>
    <property type="match status" value="1"/>
</dbReference>
<dbReference type="Pfam" id="PF08659">
    <property type="entry name" value="KR"/>
    <property type="match status" value="1"/>
</dbReference>
<dbReference type="PANTHER" id="PTHR44845:SF6">
    <property type="entry name" value="BETA-ALANINE-ACTIVATING ENZYME"/>
    <property type="match status" value="1"/>
</dbReference>
<dbReference type="SUPFAM" id="SSF47336">
    <property type="entry name" value="ACP-like"/>
    <property type="match status" value="1"/>
</dbReference>
<keyword evidence="2" id="KW-0597">Phosphoprotein</keyword>
<dbReference type="InterPro" id="IPR009081">
    <property type="entry name" value="PP-bd_ACP"/>
</dbReference>
<evidence type="ECO:0000313" key="5">
    <source>
        <dbReference type="Proteomes" id="UP001642540"/>
    </source>
</evidence>
<dbReference type="InterPro" id="IPR020806">
    <property type="entry name" value="PKS_PP-bd"/>
</dbReference>
<name>A0ABP1RYL1_9HEXA</name>
<dbReference type="Pfam" id="PF07993">
    <property type="entry name" value="NAD_binding_4"/>
    <property type="match status" value="1"/>
</dbReference>
<gene>
    <name evidence="4" type="ORF">ODALV1_LOCUS27703</name>
</gene>
<dbReference type="InterPro" id="IPR013968">
    <property type="entry name" value="PKS_KR"/>
</dbReference>
<dbReference type="InterPro" id="IPR036736">
    <property type="entry name" value="ACP-like_sf"/>
</dbReference>
<dbReference type="Proteomes" id="UP001642540">
    <property type="component" value="Unassembled WGS sequence"/>
</dbReference>
<sequence length="647" mass="72466">MSAIVGPPGQCNHTAANAFKDAFAHYRSSIGLPATTINWGPWSEVGAATEVEVPGVKAISNLQGLAALEFALKTHRTQTAVFGVSSFVLFRRMWPHHSFRKYLDEKLWNKTGPTLVNSGIEEAPVFWEEFDASSNKAEVMKTHVRNTFRNILKLDQNDVFADDVDIKVLGMDSLMFIEIKNRLQTLFGDRLSITASSIRDSKTVELLSTTLVGLIEGKFSVENRKPTFEEMKALIREDSQLPEHIQAQSQKVGSVNEIKNVFLTGCTGTFGPYVLMNLTNLPQISQVICLMRHSKREAGEERLHKVLSKLELLSKVDMGKVRCVSGNVAEPNLGMEPSDWEELSRSVDAIFHCAASVQHVEYYRNTESKSDMRAVNIGGTKNVLEFACKNKLKHVYHASSLLAVATLDENGRVSEKWPEVGDFDEGTMFGYPVTKFVGDVLMKQAVERGIPCKVFRLPLMAGESRIGRCSIENNHFLLRYIFIMKTGIMSSAPFVVPTLPVDICADVSLQIFFNDDAGPDVYNITPGFPDTDQKFVEVAKEFGYNVDLVEFSEFAKRVMGSGEEASALEAFKEFYNDEDESLKATARSPVFGGGNEESEDGLRNKWWSEKVAKLVPNFFENQKQSIDYIHQDLLFCKSQGWFKRFGL</sequence>
<proteinExistence type="predicted"/>
<dbReference type="SMART" id="SM00823">
    <property type="entry name" value="PKS_PP"/>
    <property type="match status" value="1"/>
</dbReference>
<dbReference type="Gene3D" id="3.40.50.720">
    <property type="entry name" value="NAD(P)-binding Rossmann-like Domain"/>
    <property type="match status" value="2"/>
</dbReference>
<dbReference type="Gene3D" id="1.10.1200.10">
    <property type="entry name" value="ACP-like"/>
    <property type="match status" value="1"/>
</dbReference>
<dbReference type="InterPro" id="IPR036291">
    <property type="entry name" value="NAD(P)-bd_dom_sf"/>
</dbReference>